<dbReference type="EMBL" id="KZ305084">
    <property type="protein sequence ID" value="PIA28773.1"/>
    <property type="molecule type" value="Genomic_DNA"/>
</dbReference>
<sequence>MVRDVLDVQANNWIPRREQVCGSEGKGWVQAAGSGISRTSILMSDPVVEQVTVEKQKSMTIMEQVKAQGEQIPKLSNVVMELEQSVSQSSHRQPTQSTSSRACVCYG</sequence>
<dbReference type="OrthoDB" id="1976936at2759"/>
<feature type="compositionally biased region" description="Polar residues" evidence="1">
    <location>
        <begin position="85"/>
        <end position="101"/>
    </location>
</feature>
<proteinExistence type="predicted"/>
<evidence type="ECO:0000313" key="2">
    <source>
        <dbReference type="EMBL" id="PIA28773.1"/>
    </source>
</evidence>
<feature type="region of interest" description="Disordered" evidence="1">
    <location>
        <begin position="85"/>
        <end position="107"/>
    </location>
</feature>
<reference evidence="2 3" key="1">
    <citation type="submission" date="2017-09" db="EMBL/GenBank/DDBJ databases">
        <title>WGS assembly of Aquilegia coerulea Goldsmith.</title>
        <authorList>
            <person name="Hodges S."/>
            <person name="Kramer E."/>
            <person name="Nordborg M."/>
            <person name="Tomkins J."/>
            <person name="Borevitz J."/>
            <person name="Derieg N."/>
            <person name="Yan J."/>
            <person name="Mihaltcheva S."/>
            <person name="Hayes R.D."/>
            <person name="Rokhsar D."/>
        </authorList>
    </citation>
    <scope>NUCLEOTIDE SEQUENCE [LARGE SCALE GENOMIC DNA]</scope>
    <source>
        <strain evidence="3">cv. Goldsmith</strain>
    </source>
</reference>
<organism evidence="2 3">
    <name type="scientific">Aquilegia coerulea</name>
    <name type="common">Rocky mountain columbine</name>
    <dbReference type="NCBI Taxonomy" id="218851"/>
    <lineage>
        <taxon>Eukaryota</taxon>
        <taxon>Viridiplantae</taxon>
        <taxon>Streptophyta</taxon>
        <taxon>Embryophyta</taxon>
        <taxon>Tracheophyta</taxon>
        <taxon>Spermatophyta</taxon>
        <taxon>Magnoliopsida</taxon>
        <taxon>Ranunculales</taxon>
        <taxon>Ranunculaceae</taxon>
        <taxon>Thalictroideae</taxon>
        <taxon>Aquilegia</taxon>
    </lineage>
</organism>
<dbReference type="InParanoid" id="A0A2G5CC01"/>
<dbReference type="Proteomes" id="UP000230069">
    <property type="component" value="Unassembled WGS sequence"/>
</dbReference>
<name>A0A2G5CC01_AQUCA</name>
<gene>
    <name evidence="2" type="ORF">AQUCO_06700055v1</name>
</gene>
<evidence type="ECO:0000256" key="1">
    <source>
        <dbReference type="SAM" id="MobiDB-lite"/>
    </source>
</evidence>
<evidence type="ECO:0000313" key="3">
    <source>
        <dbReference type="Proteomes" id="UP000230069"/>
    </source>
</evidence>
<keyword evidence="3" id="KW-1185">Reference proteome</keyword>
<accession>A0A2G5CC01</accession>
<dbReference type="AlphaFoldDB" id="A0A2G5CC01"/>
<protein>
    <submittedName>
        <fullName evidence="2">Uncharacterized protein</fullName>
    </submittedName>
</protein>